<evidence type="ECO:0000313" key="1">
    <source>
        <dbReference type="EMBL" id="KAJ5480029.1"/>
    </source>
</evidence>
<proteinExistence type="predicted"/>
<evidence type="ECO:0000313" key="2">
    <source>
        <dbReference type="Proteomes" id="UP001147760"/>
    </source>
</evidence>
<organism evidence="1 2">
    <name type="scientific">Penicillium desertorum</name>
    <dbReference type="NCBI Taxonomy" id="1303715"/>
    <lineage>
        <taxon>Eukaryota</taxon>
        <taxon>Fungi</taxon>
        <taxon>Dikarya</taxon>
        <taxon>Ascomycota</taxon>
        <taxon>Pezizomycotina</taxon>
        <taxon>Eurotiomycetes</taxon>
        <taxon>Eurotiomycetidae</taxon>
        <taxon>Eurotiales</taxon>
        <taxon>Aspergillaceae</taxon>
        <taxon>Penicillium</taxon>
    </lineage>
</organism>
<reference evidence="1" key="2">
    <citation type="journal article" date="2023" name="IMA Fungus">
        <title>Comparative genomic study of the Penicillium genus elucidates a diverse pangenome and 15 lateral gene transfer events.</title>
        <authorList>
            <person name="Petersen C."/>
            <person name="Sorensen T."/>
            <person name="Nielsen M.R."/>
            <person name="Sondergaard T.E."/>
            <person name="Sorensen J.L."/>
            <person name="Fitzpatrick D.A."/>
            <person name="Frisvad J.C."/>
            <person name="Nielsen K.L."/>
        </authorList>
    </citation>
    <scope>NUCLEOTIDE SEQUENCE</scope>
    <source>
        <strain evidence="1">IBT 17660</strain>
    </source>
</reference>
<keyword evidence="2" id="KW-1185">Reference proteome</keyword>
<protein>
    <submittedName>
        <fullName evidence="1">Uncharacterized protein</fullName>
    </submittedName>
</protein>
<dbReference type="OrthoDB" id="4364441at2759"/>
<sequence>MWESQHGTASKVWEQFEQVAHSGTGSPKVICKRCDAVLKHPDGLRLRPGSRGFSDFEVYQYVGNTRKRLLVVQCKKPGPGGLDPRSIPTVHGIVAIGQWVTFYEYDSTIYEMGSKAARLDQHQDHLVTDRRLIQGRPNSIRNNH</sequence>
<reference evidence="1" key="1">
    <citation type="submission" date="2022-12" db="EMBL/GenBank/DDBJ databases">
        <authorList>
            <person name="Petersen C."/>
        </authorList>
    </citation>
    <scope>NUCLEOTIDE SEQUENCE</scope>
    <source>
        <strain evidence="1">IBT 17660</strain>
    </source>
</reference>
<dbReference type="AlphaFoldDB" id="A0A9W9X0B9"/>
<dbReference type="Proteomes" id="UP001147760">
    <property type="component" value="Unassembled WGS sequence"/>
</dbReference>
<comment type="caution">
    <text evidence="1">The sequence shown here is derived from an EMBL/GenBank/DDBJ whole genome shotgun (WGS) entry which is preliminary data.</text>
</comment>
<accession>A0A9W9X0B9</accession>
<dbReference type="EMBL" id="JAPWDO010000003">
    <property type="protein sequence ID" value="KAJ5480029.1"/>
    <property type="molecule type" value="Genomic_DNA"/>
</dbReference>
<gene>
    <name evidence="1" type="ORF">N7530_005538</name>
</gene>
<name>A0A9W9X0B9_9EURO</name>